<sequence>MQNLLIESVLEKAFSSGLQLRLGLHNRDVPRDGEQLRVSAQAKCYPNNASPDCTNCSGFPDIDSPDTTDCPNYQNDIMLIKLNASVDYSEIIAPLRLPTAAASEKTQCQVMGWGSITTSEDTYPEVPYCVSIDILNNQVCQAAYPWWDVTNMMLCAGVLEGGKDSCRSAGCDFIKSKVKDDLSATSKVRMDRPSLASPFRNRIIGGSVCTSHPWLVLITDTHGRHCAGALLNKNWVVTAAHCFDRAEGDHLCFEGPYEPTEESE</sequence>
<protein>
    <recommendedName>
        <fullName evidence="2">Peptidase S1 domain-containing protein</fullName>
    </recommendedName>
</protein>
<accession>A0ABQ7TPF5</accession>
<dbReference type="InterPro" id="IPR001254">
    <property type="entry name" value="Trypsin_dom"/>
</dbReference>
<dbReference type="PROSITE" id="PS50240">
    <property type="entry name" value="TRYPSIN_DOM"/>
    <property type="match status" value="1"/>
</dbReference>
<evidence type="ECO:0000256" key="1">
    <source>
        <dbReference type="ARBA" id="ARBA00023157"/>
    </source>
</evidence>
<dbReference type="PANTHER" id="PTHR24271:SF47">
    <property type="entry name" value="KALLIKREIN-1"/>
    <property type="match status" value="1"/>
</dbReference>
<dbReference type="EMBL" id="JAIPUX010000035">
    <property type="protein sequence ID" value="KAH0631369.1"/>
    <property type="molecule type" value="Genomic_DNA"/>
</dbReference>
<comment type="caution">
    <text evidence="3">The sequence shown here is derived from an EMBL/GenBank/DDBJ whole genome shotgun (WGS) entry which is preliminary data.</text>
</comment>
<dbReference type="SUPFAM" id="SSF50494">
    <property type="entry name" value="Trypsin-like serine proteases"/>
    <property type="match status" value="2"/>
</dbReference>
<organism evidence="3 4">
    <name type="scientific">Phrynosoma platyrhinos</name>
    <name type="common">Desert horned lizard</name>
    <dbReference type="NCBI Taxonomy" id="52577"/>
    <lineage>
        <taxon>Eukaryota</taxon>
        <taxon>Metazoa</taxon>
        <taxon>Chordata</taxon>
        <taxon>Craniata</taxon>
        <taxon>Vertebrata</taxon>
        <taxon>Euteleostomi</taxon>
        <taxon>Lepidosauria</taxon>
        <taxon>Squamata</taxon>
        <taxon>Bifurcata</taxon>
        <taxon>Unidentata</taxon>
        <taxon>Episquamata</taxon>
        <taxon>Toxicofera</taxon>
        <taxon>Iguania</taxon>
        <taxon>Phrynosomatidae</taxon>
        <taxon>Phrynosomatinae</taxon>
        <taxon>Phrynosoma</taxon>
    </lineage>
</organism>
<dbReference type="Gene3D" id="2.40.10.10">
    <property type="entry name" value="Trypsin-like serine proteases"/>
    <property type="match status" value="3"/>
</dbReference>
<proteinExistence type="predicted"/>
<dbReference type="SMART" id="SM00020">
    <property type="entry name" value="Tryp_SPc"/>
    <property type="match status" value="1"/>
</dbReference>
<evidence type="ECO:0000313" key="4">
    <source>
        <dbReference type="Proteomes" id="UP000826234"/>
    </source>
</evidence>
<dbReference type="InterPro" id="IPR043504">
    <property type="entry name" value="Peptidase_S1_PA_chymotrypsin"/>
</dbReference>
<keyword evidence="4" id="KW-1185">Reference proteome</keyword>
<feature type="domain" description="Peptidase S1" evidence="2">
    <location>
        <begin position="1"/>
        <end position="220"/>
    </location>
</feature>
<dbReference type="InterPro" id="IPR009003">
    <property type="entry name" value="Peptidase_S1_PA"/>
</dbReference>
<dbReference type="Pfam" id="PF00089">
    <property type="entry name" value="Trypsin"/>
    <property type="match status" value="2"/>
</dbReference>
<gene>
    <name evidence="3" type="ORF">JD844_005667</name>
</gene>
<evidence type="ECO:0000313" key="3">
    <source>
        <dbReference type="EMBL" id="KAH0631369.1"/>
    </source>
</evidence>
<reference evidence="3 4" key="1">
    <citation type="journal article" date="2022" name="Gigascience">
        <title>A chromosome-level genome assembly and annotation of the desert horned lizard, Phrynosoma platyrhinos, provides insight into chromosomal rearrangements among reptiles.</title>
        <authorList>
            <person name="Koochekian N."/>
            <person name="Ascanio A."/>
            <person name="Farleigh K."/>
            <person name="Card D.C."/>
            <person name="Schield D.R."/>
            <person name="Castoe T.A."/>
            <person name="Jezkova T."/>
        </authorList>
    </citation>
    <scope>NUCLEOTIDE SEQUENCE [LARGE SCALE GENOMIC DNA]</scope>
    <source>
        <strain evidence="3">NK-2021</strain>
    </source>
</reference>
<keyword evidence="1" id="KW-1015">Disulfide bond</keyword>
<feature type="non-terminal residue" evidence="3">
    <location>
        <position position="264"/>
    </location>
</feature>
<evidence type="ECO:0000259" key="2">
    <source>
        <dbReference type="PROSITE" id="PS50240"/>
    </source>
</evidence>
<name>A0ABQ7TPF5_PHRPL</name>
<dbReference type="PANTHER" id="PTHR24271">
    <property type="entry name" value="KALLIKREIN-RELATED"/>
    <property type="match status" value="1"/>
</dbReference>
<dbReference type="Proteomes" id="UP000826234">
    <property type="component" value="Unassembled WGS sequence"/>
</dbReference>